<protein>
    <recommendedName>
        <fullName evidence="3">MarR family transcriptional regulator</fullName>
    </recommendedName>
</protein>
<name>A0ABW6CMK7_9CAUL</name>
<comment type="caution">
    <text evidence="1">The sequence shown here is derived from an EMBL/GenBank/DDBJ whole genome shotgun (WGS) entry which is preliminary data.</text>
</comment>
<proteinExistence type="predicted"/>
<accession>A0ABW6CMK7</accession>
<reference evidence="1 2" key="1">
    <citation type="submission" date="2022-09" db="EMBL/GenBank/DDBJ databases">
        <title>New species of Phenylobacterium.</title>
        <authorList>
            <person name="Mieszkin S."/>
        </authorList>
    </citation>
    <scope>NUCLEOTIDE SEQUENCE [LARGE SCALE GENOMIC DNA]</scope>
    <source>
        <strain evidence="1 2">HK31-G</strain>
    </source>
</reference>
<gene>
    <name evidence="1" type="ORF">OCL97_04045</name>
</gene>
<keyword evidence="2" id="KW-1185">Reference proteome</keyword>
<organism evidence="1 2">
    <name type="scientific">Phenylobacterium ferrooxidans</name>
    <dbReference type="NCBI Taxonomy" id="2982689"/>
    <lineage>
        <taxon>Bacteria</taxon>
        <taxon>Pseudomonadati</taxon>
        <taxon>Pseudomonadota</taxon>
        <taxon>Alphaproteobacteria</taxon>
        <taxon>Caulobacterales</taxon>
        <taxon>Caulobacteraceae</taxon>
        <taxon>Phenylobacterium</taxon>
    </lineage>
</organism>
<dbReference type="Proteomes" id="UP001598130">
    <property type="component" value="Unassembled WGS sequence"/>
</dbReference>
<evidence type="ECO:0000313" key="1">
    <source>
        <dbReference type="EMBL" id="MFD3263137.1"/>
    </source>
</evidence>
<evidence type="ECO:0000313" key="2">
    <source>
        <dbReference type="Proteomes" id="UP001598130"/>
    </source>
</evidence>
<dbReference type="RefSeq" id="WP_377367825.1">
    <property type="nucleotide sequence ID" value="NZ_JAOTJD010000005.1"/>
</dbReference>
<dbReference type="EMBL" id="JAOTJD010000005">
    <property type="protein sequence ID" value="MFD3263137.1"/>
    <property type="molecule type" value="Genomic_DNA"/>
</dbReference>
<sequence>MRRPPITRGTILALEKAALPRLKASMAEASADDRAELLRAVEFIEGLIAHKRFTDPKLSAEG</sequence>
<evidence type="ECO:0008006" key="3">
    <source>
        <dbReference type="Google" id="ProtNLM"/>
    </source>
</evidence>